<dbReference type="EMBL" id="PNBA02000008">
    <property type="protein sequence ID" value="KAG6415408.1"/>
    <property type="molecule type" value="Genomic_DNA"/>
</dbReference>
<name>A0A8X8ZSL8_SALSN</name>
<organism evidence="1">
    <name type="scientific">Salvia splendens</name>
    <name type="common">Scarlet sage</name>
    <dbReference type="NCBI Taxonomy" id="180675"/>
    <lineage>
        <taxon>Eukaryota</taxon>
        <taxon>Viridiplantae</taxon>
        <taxon>Streptophyta</taxon>
        <taxon>Embryophyta</taxon>
        <taxon>Tracheophyta</taxon>
        <taxon>Spermatophyta</taxon>
        <taxon>Magnoliopsida</taxon>
        <taxon>eudicotyledons</taxon>
        <taxon>Gunneridae</taxon>
        <taxon>Pentapetalae</taxon>
        <taxon>asterids</taxon>
        <taxon>lamiids</taxon>
        <taxon>Lamiales</taxon>
        <taxon>Lamiaceae</taxon>
        <taxon>Nepetoideae</taxon>
        <taxon>Mentheae</taxon>
        <taxon>Salviinae</taxon>
        <taxon>Salvia</taxon>
        <taxon>Salvia subgen. Calosphace</taxon>
        <taxon>core Calosphace</taxon>
    </lineage>
</organism>
<accession>A0A8X8ZSL8</accession>
<evidence type="ECO:0000313" key="2">
    <source>
        <dbReference type="Proteomes" id="UP000298416"/>
    </source>
</evidence>
<reference evidence="1" key="1">
    <citation type="submission" date="2018-01" db="EMBL/GenBank/DDBJ databases">
        <authorList>
            <person name="Mao J.F."/>
        </authorList>
    </citation>
    <scope>NUCLEOTIDE SEQUENCE</scope>
    <source>
        <strain evidence="1">Huo1</strain>
        <tissue evidence="1">Leaf</tissue>
    </source>
</reference>
<proteinExistence type="predicted"/>
<dbReference type="Proteomes" id="UP000298416">
    <property type="component" value="Unassembled WGS sequence"/>
</dbReference>
<dbReference type="AlphaFoldDB" id="A0A8X8ZSL8"/>
<evidence type="ECO:0000313" key="1">
    <source>
        <dbReference type="EMBL" id="KAG6415408.1"/>
    </source>
</evidence>
<gene>
    <name evidence="1" type="ORF">SASPL_122819</name>
</gene>
<keyword evidence="2" id="KW-1185">Reference proteome</keyword>
<dbReference type="PANTHER" id="PTHR35096">
    <property type="entry name" value="BNAA08G28570D PROTEIN"/>
    <property type="match status" value="1"/>
</dbReference>
<protein>
    <submittedName>
        <fullName evidence="1">Uncharacterized protein</fullName>
    </submittedName>
</protein>
<reference evidence="1" key="2">
    <citation type="submission" date="2020-08" db="EMBL/GenBank/DDBJ databases">
        <title>Plant Genome Project.</title>
        <authorList>
            <person name="Zhang R.-G."/>
        </authorList>
    </citation>
    <scope>NUCLEOTIDE SEQUENCE</scope>
    <source>
        <strain evidence="1">Huo1</strain>
        <tissue evidence="1">Leaf</tissue>
    </source>
</reference>
<comment type="caution">
    <text evidence="1">The sequence shown here is derived from an EMBL/GenBank/DDBJ whole genome shotgun (WGS) entry which is preliminary data.</text>
</comment>
<sequence length="157" mass="17089">MEAMGDGEGCNIVMEVLGDGEGWKRKKLDVEDYLDFIDDRDLPLTVRQLREAILMEMVSTMELMDLQRSSLLDGVSGDASLTLKEVKDDLKSLSWQDCHVTSILTYGAGVASQSSAGVSLKRRRARRKVAKVAIEDSAASTTGTSIVAESTTVQSET</sequence>
<dbReference type="PANTHER" id="PTHR35096:SF8">
    <property type="entry name" value="OS03G0308600 PROTEIN"/>
    <property type="match status" value="1"/>
</dbReference>